<evidence type="ECO:0000313" key="12">
    <source>
        <dbReference type="Proteomes" id="UP000002710"/>
    </source>
</evidence>
<proteinExistence type="predicted"/>
<evidence type="ECO:0000313" key="11">
    <source>
        <dbReference type="EMBL" id="ABB37497.1"/>
    </source>
</evidence>
<dbReference type="PROSITE" id="PS50109">
    <property type="entry name" value="HIS_KIN"/>
    <property type="match status" value="1"/>
</dbReference>
<keyword evidence="9" id="KW-1133">Transmembrane helix</keyword>
<keyword evidence="7" id="KW-0067">ATP-binding</keyword>
<dbReference type="AlphaFoldDB" id="Q314Z9"/>
<dbReference type="Pfam" id="PF00512">
    <property type="entry name" value="HisKA"/>
    <property type="match status" value="1"/>
</dbReference>
<dbReference type="SMART" id="SM00388">
    <property type="entry name" value="HisKA"/>
    <property type="match status" value="1"/>
</dbReference>
<evidence type="ECO:0000259" key="10">
    <source>
        <dbReference type="PROSITE" id="PS50109"/>
    </source>
</evidence>
<evidence type="ECO:0000256" key="3">
    <source>
        <dbReference type="ARBA" id="ARBA00022553"/>
    </source>
</evidence>
<dbReference type="InterPro" id="IPR005467">
    <property type="entry name" value="His_kinase_dom"/>
</dbReference>
<sequence>MQKTNAMGHKLAIWVSAFVLLFVSLTLALTYTLVSHGLEAAYARRSSQYLSSIVRQHSIQIDSFLRERRANLAFLGKSRTVDELRSHGHLEWLLWRLNGQYENAFEDLSLISPQGEVTAYAGHEGLLGSNVFEARWFQRAIAKPSYVGDVVAMPDGSPKLVVTLRLGSAKEPWLISATLRMQLMADLVRSAAQFTEGDVAVINRAGVPQSGLNASQEQGRPVSAMADKLFAMHAASGSAVTTYEQNGDLYAFADLNEGRWLLVSRTPNAAIQQPFAAPKKQLLDKLILLALLLIGGAAMFVHYVTRQTRRLAAEKDSLNTQVIEANRLGALGELAAGVAHEINNPLAIIREESGWIEDVLDDGFDNPEALEGEIRRSVTQINTQTLRCRDITHKLLSFARRSTGHEACVDVNMLLQEIVGFAEQRARYINVTTRMRLDPALPMLSASPSELQQVFINLVNNALDAMEDRRDGTLTVTSRLQGNTAVITVSDTGQGIPDTLLNKIFDPFFTTKSVGKGNGLGLSICHGLVTRAGGDIRVQSELHKGTTFTVELPVTPCSAEPTGNADRSIS</sequence>
<dbReference type="Gene3D" id="3.30.565.10">
    <property type="entry name" value="Histidine kinase-like ATPase, C-terminal domain"/>
    <property type="match status" value="1"/>
</dbReference>
<evidence type="ECO:0000256" key="6">
    <source>
        <dbReference type="ARBA" id="ARBA00022777"/>
    </source>
</evidence>
<dbReference type="EMBL" id="CP000112">
    <property type="protein sequence ID" value="ABB37497.1"/>
    <property type="molecule type" value="Genomic_DNA"/>
</dbReference>
<feature type="domain" description="Histidine kinase" evidence="10">
    <location>
        <begin position="337"/>
        <end position="556"/>
    </location>
</feature>
<keyword evidence="6 11" id="KW-0418">Kinase</keyword>
<dbReference type="eggNOG" id="COG4191">
    <property type="taxonomic scope" value="Bacteria"/>
</dbReference>
<gene>
    <name evidence="11" type="ordered locus">Dde_0696</name>
</gene>
<keyword evidence="3" id="KW-0597">Phosphoprotein</keyword>
<dbReference type="SUPFAM" id="SSF55874">
    <property type="entry name" value="ATPase domain of HSP90 chaperone/DNA topoisomerase II/histidine kinase"/>
    <property type="match status" value="1"/>
</dbReference>
<feature type="transmembrane region" description="Helical" evidence="9">
    <location>
        <begin position="286"/>
        <end position="305"/>
    </location>
</feature>
<keyword evidence="4" id="KW-0808">Transferase</keyword>
<dbReference type="InterPro" id="IPR003594">
    <property type="entry name" value="HATPase_dom"/>
</dbReference>
<dbReference type="HOGENOM" id="CLU_023166_1_0_7"/>
<keyword evidence="5" id="KW-0547">Nucleotide-binding</keyword>
<dbReference type="KEGG" id="dde:Dde_0696"/>
<dbReference type="EC" id="2.7.13.3" evidence="2"/>
<evidence type="ECO:0000256" key="7">
    <source>
        <dbReference type="ARBA" id="ARBA00022840"/>
    </source>
</evidence>
<dbReference type="PANTHER" id="PTHR43065">
    <property type="entry name" value="SENSOR HISTIDINE KINASE"/>
    <property type="match status" value="1"/>
</dbReference>
<dbReference type="Pfam" id="PF02518">
    <property type="entry name" value="HATPase_c"/>
    <property type="match status" value="1"/>
</dbReference>
<dbReference type="Gene3D" id="1.10.287.130">
    <property type="match status" value="1"/>
</dbReference>
<dbReference type="STRING" id="207559.Dde_0696"/>
<dbReference type="GO" id="GO:0000155">
    <property type="term" value="F:phosphorelay sensor kinase activity"/>
    <property type="evidence" value="ECO:0007669"/>
    <property type="project" value="InterPro"/>
</dbReference>
<evidence type="ECO:0000256" key="2">
    <source>
        <dbReference type="ARBA" id="ARBA00012438"/>
    </source>
</evidence>
<keyword evidence="12" id="KW-1185">Reference proteome</keyword>
<keyword evidence="9" id="KW-0472">Membrane</keyword>
<dbReference type="InterPro" id="IPR036097">
    <property type="entry name" value="HisK_dim/P_sf"/>
</dbReference>
<dbReference type="InterPro" id="IPR036890">
    <property type="entry name" value="HATPase_C_sf"/>
</dbReference>
<dbReference type="InterPro" id="IPR003661">
    <property type="entry name" value="HisK_dim/P_dom"/>
</dbReference>
<dbReference type="RefSeq" id="WP_011366780.1">
    <property type="nucleotide sequence ID" value="NC_007519.1"/>
</dbReference>
<keyword evidence="9" id="KW-0812">Transmembrane</keyword>
<accession>Q314Z9</accession>
<dbReference type="Proteomes" id="UP000002710">
    <property type="component" value="Chromosome"/>
</dbReference>
<comment type="catalytic activity">
    <reaction evidence="1">
        <text>ATP + protein L-histidine = ADP + protein N-phospho-L-histidine.</text>
        <dbReference type="EC" id="2.7.13.3"/>
    </reaction>
</comment>
<evidence type="ECO:0000256" key="8">
    <source>
        <dbReference type="ARBA" id="ARBA00023012"/>
    </source>
</evidence>
<dbReference type="GO" id="GO:0005524">
    <property type="term" value="F:ATP binding"/>
    <property type="evidence" value="ECO:0007669"/>
    <property type="project" value="UniProtKB-KW"/>
</dbReference>
<organism evidence="11 12">
    <name type="scientific">Oleidesulfovibrio alaskensis (strain ATCC BAA-1058 / DSM 17464 / G20)</name>
    <name type="common">Desulfovibrio alaskensis</name>
    <dbReference type="NCBI Taxonomy" id="207559"/>
    <lineage>
        <taxon>Bacteria</taxon>
        <taxon>Pseudomonadati</taxon>
        <taxon>Thermodesulfobacteriota</taxon>
        <taxon>Desulfovibrionia</taxon>
        <taxon>Desulfovibrionales</taxon>
        <taxon>Desulfovibrionaceae</taxon>
        <taxon>Oleidesulfovibrio</taxon>
    </lineage>
</organism>
<evidence type="ECO:0000256" key="4">
    <source>
        <dbReference type="ARBA" id="ARBA00022679"/>
    </source>
</evidence>
<dbReference type="PRINTS" id="PR00344">
    <property type="entry name" value="BCTRLSENSOR"/>
</dbReference>
<dbReference type="CDD" id="cd00082">
    <property type="entry name" value="HisKA"/>
    <property type="match status" value="1"/>
</dbReference>
<evidence type="ECO:0000256" key="1">
    <source>
        <dbReference type="ARBA" id="ARBA00000085"/>
    </source>
</evidence>
<dbReference type="SMART" id="SM00387">
    <property type="entry name" value="HATPase_c"/>
    <property type="match status" value="1"/>
</dbReference>
<name>Q314Z9_OLEA2</name>
<evidence type="ECO:0000256" key="9">
    <source>
        <dbReference type="SAM" id="Phobius"/>
    </source>
</evidence>
<dbReference type="InterPro" id="IPR004358">
    <property type="entry name" value="Sig_transdc_His_kin-like_C"/>
</dbReference>
<protein>
    <recommendedName>
        <fullName evidence="2">histidine kinase</fullName>
        <ecNumber evidence="2">2.7.13.3</ecNumber>
    </recommendedName>
</protein>
<evidence type="ECO:0000256" key="5">
    <source>
        <dbReference type="ARBA" id="ARBA00022741"/>
    </source>
</evidence>
<dbReference type="SUPFAM" id="SSF47384">
    <property type="entry name" value="Homodimeric domain of signal transducing histidine kinase"/>
    <property type="match status" value="1"/>
</dbReference>
<dbReference type="PANTHER" id="PTHR43065:SF46">
    <property type="entry name" value="C4-DICARBOXYLATE TRANSPORT SENSOR PROTEIN DCTB"/>
    <property type="match status" value="1"/>
</dbReference>
<keyword evidence="8" id="KW-0902">Two-component regulatory system</keyword>
<reference evidence="11 12" key="1">
    <citation type="journal article" date="2011" name="J. Bacteriol.">
        <title>Complete genome sequence and updated annotation of Desulfovibrio alaskensis G20.</title>
        <authorList>
            <person name="Hauser L.J."/>
            <person name="Land M.L."/>
            <person name="Brown S.D."/>
            <person name="Larimer F."/>
            <person name="Keller K.L."/>
            <person name="Rapp-Giles B.J."/>
            <person name="Price M.N."/>
            <person name="Lin M."/>
            <person name="Bruce D.C."/>
            <person name="Detter J.C."/>
            <person name="Tapia R."/>
            <person name="Han C.S."/>
            <person name="Goodwin L.A."/>
            <person name="Cheng J.F."/>
            <person name="Pitluck S."/>
            <person name="Copeland A."/>
            <person name="Lucas S."/>
            <person name="Nolan M."/>
            <person name="Lapidus A.L."/>
            <person name="Palumbo A.V."/>
            <person name="Wall J.D."/>
        </authorList>
    </citation>
    <scope>NUCLEOTIDE SEQUENCE [LARGE SCALE GENOMIC DNA]</scope>
    <source>
        <strain evidence="12">ATCC BAA 1058 / DSM 17464 / G20</strain>
    </source>
</reference>